<dbReference type="PANTHER" id="PTHR36154">
    <property type="entry name" value="DNA-BINDING TRANSCRIPTIONAL ACTIVATOR ALPA"/>
    <property type="match status" value="1"/>
</dbReference>
<dbReference type="Proteomes" id="UP000281725">
    <property type="component" value="Unassembled WGS sequence"/>
</dbReference>
<gene>
    <name evidence="4" type="ORF">D6R50_06665</name>
    <name evidence="5" type="ORF">D6R50_09465</name>
    <name evidence="6" type="ORF">D6R50_10735</name>
    <name evidence="3" type="ORF">D6R50_13090</name>
    <name evidence="2" type="ORF">D6R50_17845</name>
    <name evidence="1" type="ORF">D6R50_23095</name>
</gene>
<evidence type="ECO:0000313" key="5">
    <source>
        <dbReference type="EMBL" id="RKJ89474.1"/>
    </source>
</evidence>
<accession>A0A3A9I0F1</accession>
<protein>
    <submittedName>
        <fullName evidence="1">AlpA family phage regulatory protein</fullName>
    </submittedName>
</protein>
<evidence type="ECO:0000313" key="7">
    <source>
        <dbReference type="Proteomes" id="UP000281725"/>
    </source>
</evidence>
<evidence type="ECO:0000313" key="1">
    <source>
        <dbReference type="EMBL" id="RKJ84535.1"/>
    </source>
</evidence>
<dbReference type="InterPro" id="IPR010260">
    <property type="entry name" value="AlpA"/>
</dbReference>
<dbReference type="Gene3D" id="1.10.238.160">
    <property type="match status" value="1"/>
</dbReference>
<evidence type="ECO:0000313" key="4">
    <source>
        <dbReference type="EMBL" id="RKJ88971.1"/>
    </source>
</evidence>
<dbReference type="EMBL" id="RAWX01000007">
    <property type="protein sequence ID" value="RKJ84535.1"/>
    <property type="molecule type" value="Genomic_DNA"/>
</dbReference>
<evidence type="ECO:0000313" key="3">
    <source>
        <dbReference type="EMBL" id="RKJ87215.1"/>
    </source>
</evidence>
<dbReference type="EMBL" id="RAWX01000002">
    <property type="protein sequence ID" value="RKJ89709.1"/>
    <property type="molecule type" value="Genomic_DNA"/>
</dbReference>
<dbReference type="PANTHER" id="PTHR36154:SF1">
    <property type="entry name" value="DNA-BINDING TRANSCRIPTIONAL ACTIVATOR ALPA"/>
    <property type="match status" value="1"/>
</dbReference>
<dbReference type="EMBL" id="RAWX01000004">
    <property type="protein sequence ID" value="RKJ86166.1"/>
    <property type="molecule type" value="Genomic_DNA"/>
</dbReference>
<dbReference type="EMBL" id="RAWX01000002">
    <property type="protein sequence ID" value="RKJ88971.1"/>
    <property type="molecule type" value="Genomic_DNA"/>
</dbReference>
<dbReference type="InterPro" id="IPR052931">
    <property type="entry name" value="Prophage_regulatory_activator"/>
</dbReference>
<sequence length="77" mass="8961">MNLQDKGHYWDRETLHRVVRIKELTHIVGLSRSTIYNKLNPKSKGYDPEFPKPLRLGAASVGWRLSSVDQWLVSRTN</sequence>
<name>A0A3A9I0F1_AERVE</name>
<evidence type="ECO:0000313" key="2">
    <source>
        <dbReference type="EMBL" id="RKJ86166.1"/>
    </source>
</evidence>
<dbReference type="RefSeq" id="WP_108613781.1">
    <property type="nucleotide sequence ID" value="NZ_JAJVCX010000080.1"/>
</dbReference>
<evidence type="ECO:0000313" key="6">
    <source>
        <dbReference type="EMBL" id="RKJ89709.1"/>
    </source>
</evidence>
<proteinExistence type="predicted"/>
<comment type="caution">
    <text evidence="1">The sequence shown here is derived from an EMBL/GenBank/DDBJ whole genome shotgun (WGS) entry which is preliminary data.</text>
</comment>
<organism evidence="1 7">
    <name type="scientific">Aeromonas veronii</name>
    <dbReference type="NCBI Taxonomy" id="654"/>
    <lineage>
        <taxon>Bacteria</taxon>
        <taxon>Pseudomonadati</taxon>
        <taxon>Pseudomonadota</taxon>
        <taxon>Gammaproteobacteria</taxon>
        <taxon>Aeromonadales</taxon>
        <taxon>Aeromonadaceae</taxon>
        <taxon>Aeromonas</taxon>
    </lineage>
</organism>
<reference evidence="1 7" key="1">
    <citation type="submission" date="2018-09" db="EMBL/GenBank/DDBJ databases">
        <title>Genome sequencing of Aeromonas veronii MS-17-88.</title>
        <authorList>
            <person name="Tekedar H.C."/>
            <person name="Arick M.A."/>
            <person name="Hsu C.-Y."/>
            <person name="Thrash A."/>
            <person name="Karsi A."/>
            <person name="Lawrence M.L."/>
            <person name="Abdelhamed H."/>
        </authorList>
    </citation>
    <scope>NUCLEOTIDE SEQUENCE [LARGE SCALE GENOMIC DNA]</scope>
    <source>
        <strain evidence="1 7">MS 17-88</strain>
    </source>
</reference>
<dbReference type="Pfam" id="PF05930">
    <property type="entry name" value="Phage_AlpA"/>
    <property type="match status" value="1"/>
</dbReference>
<dbReference type="AlphaFoldDB" id="A0A3A9I0F1"/>
<dbReference type="EMBL" id="RAWX01000003">
    <property type="protein sequence ID" value="RKJ87215.1"/>
    <property type="molecule type" value="Genomic_DNA"/>
</dbReference>
<dbReference type="EMBL" id="RAWX01000002">
    <property type="protein sequence ID" value="RKJ89474.1"/>
    <property type="molecule type" value="Genomic_DNA"/>
</dbReference>